<organism evidence="1 2">
    <name type="scientific">Hyphomicrobium nitrativorans NL23</name>
    <dbReference type="NCBI Taxonomy" id="1029756"/>
    <lineage>
        <taxon>Bacteria</taxon>
        <taxon>Pseudomonadati</taxon>
        <taxon>Pseudomonadota</taxon>
        <taxon>Alphaproteobacteria</taxon>
        <taxon>Hyphomicrobiales</taxon>
        <taxon>Hyphomicrobiaceae</taxon>
        <taxon>Hyphomicrobium</taxon>
    </lineage>
</organism>
<protein>
    <submittedName>
        <fullName evidence="1">Uncharacterized protein</fullName>
    </submittedName>
</protein>
<proteinExistence type="predicted"/>
<dbReference type="AlphaFoldDB" id="V5SHE0"/>
<dbReference type="KEGG" id="hni:W911_15425"/>
<dbReference type="PATRIC" id="fig|1029756.8.peg.3215"/>
<reference evidence="1 2" key="1">
    <citation type="journal article" date="2014" name="Genome Announc.">
        <title>Complete Genome Sequence of Hyphomicrobium nitrativorans Strain NL23, a Denitrifying Bacterium Isolated from Biofilm of a Methanol-Fed Denitrification System Treating Seawater at the Montreal Biodome.</title>
        <authorList>
            <person name="Martineau C."/>
            <person name="Villeneuve C."/>
            <person name="Mauffrey F."/>
            <person name="Villemur R."/>
        </authorList>
    </citation>
    <scope>NUCLEOTIDE SEQUENCE [LARGE SCALE GENOMIC DNA]</scope>
    <source>
        <strain evidence="1">NL23</strain>
    </source>
</reference>
<evidence type="ECO:0000313" key="2">
    <source>
        <dbReference type="Proteomes" id="UP000018542"/>
    </source>
</evidence>
<keyword evidence="2" id="KW-1185">Reference proteome</keyword>
<dbReference type="EMBL" id="CP006912">
    <property type="protein sequence ID" value="AHB49475.1"/>
    <property type="molecule type" value="Genomic_DNA"/>
</dbReference>
<name>V5SHE0_9HYPH</name>
<gene>
    <name evidence="1" type="ORF">W911_15425</name>
</gene>
<dbReference type="RefSeq" id="WP_023788389.1">
    <property type="nucleotide sequence ID" value="NC_022997.1"/>
</dbReference>
<dbReference type="Proteomes" id="UP000018542">
    <property type="component" value="Chromosome"/>
</dbReference>
<evidence type="ECO:0000313" key="1">
    <source>
        <dbReference type="EMBL" id="AHB49475.1"/>
    </source>
</evidence>
<dbReference type="HOGENOM" id="CLU_187790_0_0_5"/>
<dbReference type="OrthoDB" id="7363897at2"/>
<accession>V5SHE0</accession>
<sequence>MLELVISVCLLDDPNRCKDVSLTYMADGASSRQCMMMSPVEISKWNEANPKWYAKKWTCRPAGRFVNI</sequence>